<gene>
    <name evidence="2" type="ORF">AA208_00185</name>
</gene>
<feature type="domain" description="Baseplate protein J-like barrel" evidence="1">
    <location>
        <begin position="108"/>
        <end position="185"/>
    </location>
</feature>
<evidence type="ECO:0000259" key="1">
    <source>
        <dbReference type="Pfam" id="PF04865"/>
    </source>
</evidence>
<reference evidence="2" key="1">
    <citation type="submission" date="2018-07" db="EMBL/GenBank/DDBJ databases">
        <authorList>
            <consortium name="GenomeTrakr network: Whole genome sequencing for foodborne pathogen traceback"/>
        </authorList>
    </citation>
    <scope>NUCLEOTIDE SEQUENCE</scope>
    <source>
        <strain evidence="2">CFSAN024524</strain>
    </source>
</reference>
<name>A0A618VX79_SALNE</name>
<dbReference type="InterPro" id="IPR006949">
    <property type="entry name" value="Barrel_Baseplate_J-like"/>
</dbReference>
<evidence type="ECO:0000313" key="2">
    <source>
        <dbReference type="EMBL" id="ECX5667680.1"/>
    </source>
</evidence>
<dbReference type="AlphaFoldDB" id="A0A618VX79"/>
<proteinExistence type="predicted"/>
<dbReference type="Pfam" id="PF04865">
    <property type="entry name" value="Baseplate_J"/>
    <property type="match status" value="1"/>
</dbReference>
<comment type="caution">
    <text evidence="2">The sequence shown here is derived from an EMBL/GenBank/DDBJ whole genome shotgun (WGS) entry which is preliminary data.</text>
</comment>
<protein>
    <recommendedName>
        <fullName evidence="1">Baseplate protein J-like barrel domain-containing protein</fullName>
    </recommendedName>
</protein>
<accession>A0A618VX79</accession>
<organism evidence="2">
    <name type="scientific">Salmonella newport</name>
    <dbReference type="NCBI Taxonomy" id="108619"/>
    <lineage>
        <taxon>Bacteria</taxon>
        <taxon>Pseudomonadati</taxon>
        <taxon>Pseudomonadota</taxon>
        <taxon>Gammaproteobacteria</taxon>
        <taxon>Enterobacterales</taxon>
        <taxon>Enterobacteriaceae</taxon>
        <taxon>Salmonella</taxon>
    </lineage>
</organism>
<sequence>MALNLDTLGLSATVTAEGISAPDYQTILDTLTSYFQQIYGSDAYLEPDSKDGQMVALVALAIHDANNTAIAVYNCFSPATGYGAALTSNVKINGIARKGATNSTVDLLLTGTAGTTITNGTVKDTNNVIWRLPDSVVIGVDGTVTATAICSKSGAVAAPAGTITTINTPTRGWTSVTNPAAATVGAPAETDAELRIRQGQSVAIPSITPFEGVDGAIANIAGVTRHKLYENDTGKTDGNGLPPHSISAIVDGGDVTEIARTIRGNKGQGVRTWGKTSVTVPDKYGNPHIISFSRPTDVPVYGKITLKVFAGYTSQIGVQIQQAVADYINRLMIGDQVLLSRIYSPANLGVVSGGNARYYDIQELLIGKSPEAVAAANINIAYDESASCKPENIIITVAA</sequence>
<dbReference type="EMBL" id="AAKZSZ010000001">
    <property type="protein sequence ID" value="ECX5667680.1"/>
    <property type="molecule type" value="Genomic_DNA"/>
</dbReference>